<dbReference type="RefSeq" id="WP_007316379.1">
    <property type="nucleotide sequence ID" value="NZ_BAEH01000018.1"/>
</dbReference>
<accession>H0QW40</accession>
<name>H0QW40_9ACTN</name>
<proteinExistence type="predicted"/>
<dbReference type="OrthoDB" id="4578516at2"/>
<dbReference type="STRING" id="1077974.GOEFS_018_00730"/>
<comment type="caution">
    <text evidence="1">The sequence shown here is derived from an EMBL/GenBank/DDBJ whole genome shotgun (WGS) entry which is preliminary data.</text>
</comment>
<keyword evidence="2" id="KW-1185">Reference proteome</keyword>
<reference evidence="1 2" key="1">
    <citation type="submission" date="2011-12" db="EMBL/GenBank/DDBJ databases">
        <title>Whole genome shotgun sequence of Gordonia effusa NBRC 100432.</title>
        <authorList>
            <person name="Yoshida I."/>
            <person name="Takarada H."/>
            <person name="Hosoyama A."/>
            <person name="Tsuchikane K."/>
            <person name="Katsumata H."/>
            <person name="Yamazaki S."/>
            <person name="Fujita N."/>
        </authorList>
    </citation>
    <scope>NUCLEOTIDE SEQUENCE [LARGE SCALE GENOMIC DNA]</scope>
    <source>
        <strain evidence="1 2">NBRC 100432</strain>
    </source>
</reference>
<dbReference type="AlphaFoldDB" id="H0QW40"/>
<dbReference type="EMBL" id="BAEH01000018">
    <property type="protein sequence ID" value="GAB17041.1"/>
    <property type="molecule type" value="Genomic_DNA"/>
</dbReference>
<evidence type="ECO:0000313" key="1">
    <source>
        <dbReference type="EMBL" id="GAB17041.1"/>
    </source>
</evidence>
<dbReference type="eggNOG" id="ENOG5033Z5I">
    <property type="taxonomic scope" value="Bacteria"/>
</dbReference>
<organism evidence="1 2">
    <name type="scientific">Gordonia effusa NBRC 100432</name>
    <dbReference type="NCBI Taxonomy" id="1077974"/>
    <lineage>
        <taxon>Bacteria</taxon>
        <taxon>Bacillati</taxon>
        <taxon>Actinomycetota</taxon>
        <taxon>Actinomycetes</taxon>
        <taxon>Mycobacteriales</taxon>
        <taxon>Gordoniaceae</taxon>
        <taxon>Gordonia</taxon>
    </lineage>
</organism>
<evidence type="ECO:0000313" key="2">
    <source>
        <dbReference type="Proteomes" id="UP000035034"/>
    </source>
</evidence>
<sequence length="71" mass="8144">MPNRYLNYAGHKYFLNKEGEARLNRTLNSVYGDQAQRHQWLTLYPDTSTPCSLLIAQGVPISIETELCIDD</sequence>
<gene>
    <name evidence="1" type="ORF">GOEFS_018_00730</name>
</gene>
<dbReference type="Proteomes" id="UP000035034">
    <property type="component" value="Unassembled WGS sequence"/>
</dbReference>
<protein>
    <submittedName>
        <fullName evidence="1">Uncharacterized protein</fullName>
    </submittedName>
</protein>